<dbReference type="Proteomes" id="UP000271031">
    <property type="component" value="Unassembled WGS sequence"/>
</dbReference>
<organism evidence="1 2">
    <name type="scientific">Brevibacillus fluminis</name>
    <dbReference type="NCBI Taxonomy" id="511487"/>
    <lineage>
        <taxon>Bacteria</taxon>
        <taxon>Bacillati</taxon>
        <taxon>Bacillota</taxon>
        <taxon>Bacilli</taxon>
        <taxon>Bacillales</taxon>
        <taxon>Paenibacillaceae</taxon>
        <taxon>Brevibacillus</taxon>
    </lineage>
</organism>
<accession>A0A3M8DWY6</accession>
<reference evidence="1 2" key="1">
    <citation type="submission" date="2018-10" db="EMBL/GenBank/DDBJ databases">
        <title>Phylogenomics of Brevibacillus.</title>
        <authorList>
            <person name="Dunlap C."/>
        </authorList>
    </citation>
    <scope>NUCLEOTIDE SEQUENCE [LARGE SCALE GENOMIC DNA]</scope>
    <source>
        <strain evidence="1 2">JCM 15716</strain>
    </source>
</reference>
<dbReference type="RefSeq" id="WP_122915903.1">
    <property type="nucleotide sequence ID" value="NZ_RHHQ01000002.1"/>
</dbReference>
<dbReference type="EMBL" id="RHHQ01000002">
    <property type="protein sequence ID" value="RNB92646.1"/>
    <property type="molecule type" value="Genomic_DNA"/>
</dbReference>
<sequence>MEVNKIGKAGLEKFTPKDKPLESISFQEVMAKGREKINEEKFQKLLKEIDDQGKILAESRTVEDLRRYKQLVKELMNDVVKYGVALEERRGFNRRGRTKIYKIITEVDKKLLAITDEVLKKESRGLSILDLVGEIKGLLVNIFA</sequence>
<dbReference type="InterPro" id="IPR024042">
    <property type="entry name" value="TM1646-like_dom_sf"/>
</dbReference>
<dbReference type="AlphaFoldDB" id="A0A3M8DWY6"/>
<gene>
    <name evidence="1" type="ORF">EDM56_00425</name>
</gene>
<dbReference type="InterPro" id="IPR005585">
    <property type="entry name" value="DUF327"/>
</dbReference>
<keyword evidence="2" id="KW-1185">Reference proteome</keyword>
<name>A0A3M8DWY6_9BACL</name>
<dbReference type="Pfam" id="PF03885">
    <property type="entry name" value="DUF327"/>
    <property type="match status" value="1"/>
</dbReference>
<proteinExistence type="predicted"/>
<dbReference type="Gene3D" id="1.20.120.490">
    <property type="entry name" value="Hypothetical protein TM1646-like domain"/>
    <property type="match status" value="1"/>
</dbReference>
<dbReference type="OrthoDB" id="1680946at2"/>
<evidence type="ECO:0000313" key="1">
    <source>
        <dbReference type="EMBL" id="RNB92646.1"/>
    </source>
</evidence>
<comment type="caution">
    <text evidence="1">The sequence shown here is derived from an EMBL/GenBank/DDBJ whole genome shotgun (WGS) entry which is preliminary data.</text>
</comment>
<evidence type="ECO:0000313" key="2">
    <source>
        <dbReference type="Proteomes" id="UP000271031"/>
    </source>
</evidence>
<dbReference type="SUPFAM" id="SSF158397">
    <property type="entry name" value="TM1646-like"/>
    <property type="match status" value="1"/>
</dbReference>
<protein>
    <submittedName>
        <fullName evidence="1">DUF327 family protein</fullName>
    </submittedName>
</protein>